<comment type="caution">
    <text evidence="1">The sequence shown here is derived from an EMBL/GenBank/DDBJ whole genome shotgun (WGS) entry which is preliminary data.</text>
</comment>
<organism evidence="1 2">
    <name type="scientific">Zavarzinia aquatilis</name>
    <dbReference type="NCBI Taxonomy" id="2211142"/>
    <lineage>
        <taxon>Bacteria</taxon>
        <taxon>Pseudomonadati</taxon>
        <taxon>Pseudomonadota</taxon>
        <taxon>Alphaproteobacteria</taxon>
        <taxon>Rhodospirillales</taxon>
        <taxon>Zavarziniaceae</taxon>
        <taxon>Zavarzinia</taxon>
    </lineage>
</organism>
<gene>
    <name evidence="1" type="ORF">DKG74_06105</name>
</gene>
<reference evidence="1 2" key="1">
    <citation type="submission" date="2018-05" db="EMBL/GenBank/DDBJ databases">
        <title>Zavarzinia sp. HR-AS.</title>
        <authorList>
            <person name="Lee Y."/>
            <person name="Jeon C.O."/>
        </authorList>
    </citation>
    <scope>NUCLEOTIDE SEQUENCE [LARGE SCALE GENOMIC DNA]</scope>
    <source>
        <strain evidence="1 2">HR-AS</strain>
    </source>
</reference>
<evidence type="ECO:0000313" key="1">
    <source>
        <dbReference type="EMBL" id="PWR25332.1"/>
    </source>
</evidence>
<accession>A0A317EFG0</accession>
<dbReference type="RefSeq" id="WP_109903673.1">
    <property type="nucleotide sequence ID" value="NZ_QGLE01000002.1"/>
</dbReference>
<sequence>MKSYALRAIAAKAGFALAKKASRNITLGDRLARRLLERVLRFNFDLDDMVLNDRGYDPDELERYQKRL</sequence>
<proteinExistence type="predicted"/>
<evidence type="ECO:0000313" key="2">
    <source>
        <dbReference type="Proteomes" id="UP000245461"/>
    </source>
</evidence>
<name>A0A317EFG0_9PROT</name>
<dbReference type="AlphaFoldDB" id="A0A317EFG0"/>
<dbReference type="Proteomes" id="UP000245461">
    <property type="component" value="Unassembled WGS sequence"/>
</dbReference>
<protein>
    <submittedName>
        <fullName evidence="1">Uncharacterized protein</fullName>
    </submittedName>
</protein>
<dbReference type="EMBL" id="QGLE01000002">
    <property type="protein sequence ID" value="PWR25332.1"/>
    <property type="molecule type" value="Genomic_DNA"/>
</dbReference>
<keyword evidence="2" id="KW-1185">Reference proteome</keyword>